<evidence type="ECO:0000256" key="4">
    <source>
        <dbReference type="ARBA" id="ARBA00022670"/>
    </source>
</evidence>
<organism evidence="19 20">
    <name type="scientific">Trypanosoma cruzi</name>
    <dbReference type="NCBI Taxonomy" id="5693"/>
    <lineage>
        <taxon>Eukaryota</taxon>
        <taxon>Discoba</taxon>
        <taxon>Euglenozoa</taxon>
        <taxon>Kinetoplastea</taxon>
        <taxon>Metakinetoplastina</taxon>
        <taxon>Trypanosomatida</taxon>
        <taxon>Trypanosomatidae</taxon>
        <taxon>Trypanosoma</taxon>
        <taxon>Schizotrypanum</taxon>
    </lineage>
</organism>
<evidence type="ECO:0000256" key="3">
    <source>
        <dbReference type="ARBA" id="ARBA00005860"/>
    </source>
</evidence>
<gene>
    <name evidence="19" type="ORF">ECC02_006807</name>
</gene>
<evidence type="ECO:0000256" key="15">
    <source>
        <dbReference type="PIRSR" id="PIRSR601577-1"/>
    </source>
</evidence>
<dbReference type="PANTHER" id="PTHR10942">
    <property type="entry name" value="LEISHMANOLYSIN-LIKE PEPTIDASE"/>
    <property type="match status" value="1"/>
</dbReference>
<comment type="cofactor">
    <cofactor evidence="16 17">
        <name>Zn(2+)</name>
        <dbReference type="ChEBI" id="CHEBI:29105"/>
    </cofactor>
    <text evidence="16 17">Binds 1 zinc ion per subunit.</text>
</comment>
<keyword evidence="18" id="KW-0812">Transmembrane</keyword>
<keyword evidence="5 16" id="KW-0479">Metal-binding</keyword>
<evidence type="ECO:0000256" key="5">
    <source>
        <dbReference type="ARBA" id="ARBA00022723"/>
    </source>
</evidence>
<sequence>MLCVWPPLCSPVTPLRGPHSDALLAQSHFVFLTLLFPLFLFSRIQAAPLLLLTRNQKMHFTQVMRQPRHATPLFPLAVLLLMCCAVRCVAAVPATQYRFGFDVMMRRSGRLPTAVVREVPRKGQGAMQAYTVATQDDDSGWEPIRMAVSTEDLERGTNKRKKYCEEGEDECYNALGHRVSCKAEHFLTEEKKQLCTGKILPGAVKLHAERLLVKPTGGTITVPRAVNGPCSHFTVPTRHKSDGVPNADFIIYAAARPSGTDSRAVWAATCNTLSDLRPYIGAMNFDPKYMTDTAWGVRVAAHEIAHALGFSQESMREKSLVKKRERSVRGKHRRMVAGNDVQEKAKAHFGCDSLSRAWSWRTKMALGKKKSLTGRDATRGTN</sequence>
<evidence type="ECO:0000256" key="8">
    <source>
        <dbReference type="ARBA" id="ARBA00022833"/>
    </source>
</evidence>
<evidence type="ECO:0000313" key="19">
    <source>
        <dbReference type="EMBL" id="KAF5220134.1"/>
    </source>
</evidence>
<dbReference type="Proteomes" id="UP000583944">
    <property type="component" value="Unassembled WGS sequence"/>
</dbReference>
<evidence type="ECO:0000256" key="9">
    <source>
        <dbReference type="ARBA" id="ARBA00022889"/>
    </source>
</evidence>
<keyword evidence="18" id="KW-1133">Transmembrane helix</keyword>
<dbReference type="InterPro" id="IPR001577">
    <property type="entry name" value="Peptidase_M8"/>
</dbReference>
<dbReference type="GO" id="GO:0004222">
    <property type="term" value="F:metalloendopeptidase activity"/>
    <property type="evidence" value="ECO:0007669"/>
    <property type="project" value="UniProtKB-UniRule"/>
</dbReference>
<keyword evidence="6" id="KW-0732">Signal</keyword>
<evidence type="ECO:0000256" key="13">
    <source>
        <dbReference type="ARBA" id="ARBA00023157"/>
    </source>
</evidence>
<evidence type="ECO:0000256" key="6">
    <source>
        <dbReference type="ARBA" id="ARBA00022729"/>
    </source>
</evidence>
<feature type="transmembrane region" description="Helical" evidence="18">
    <location>
        <begin position="29"/>
        <end position="52"/>
    </location>
</feature>
<evidence type="ECO:0000313" key="20">
    <source>
        <dbReference type="Proteomes" id="UP000583944"/>
    </source>
</evidence>
<accession>A0A7J6Y037</accession>
<keyword evidence="14" id="KW-0325">Glycoprotein</keyword>
<comment type="similarity">
    <text evidence="3 17">Belongs to the peptidase M8 family.</text>
</comment>
<keyword evidence="12" id="KW-0865">Zymogen</keyword>
<dbReference type="SUPFAM" id="SSF55486">
    <property type="entry name" value="Metalloproteases ('zincins'), catalytic domain"/>
    <property type="match status" value="1"/>
</dbReference>
<keyword evidence="9" id="KW-0130">Cell adhesion</keyword>
<proteinExistence type="inferred from homology"/>
<comment type="catalytic activity">
    <reaction evidence="1">
        <text>Preference for hydrophobic residues at P1 and P1' and basic residues at P2' and P3'. A model nonapeptide is cleaved at -Ala-Tyr-|-Leu-Lys-Lys-.</text>
        <dbReference type="EC" id="3.4.24.36"/>
    </reaction>
</comment>
<feature type="transmembrane region" description="Helical" evidence="18">
    <location>
        <begin position="73"/>
        <end position="94"/>
    </location>
</feature>
<keyword evidence="13" id="KW-1015">Disulfide bond</keyword>
<dbReference type="VEuPathDB" id="TriTrypDB:ECC02_006807"/>
<feature type="binding site" evidence="16">
    <location>
        <position position="306"/>
    </location>
    <ligand>
        <name>Zn(2+)</name>
        <dbReference type="ChEBI" id="CHEBI:29105"/>
        <note>catalytic</note>
    </ligand>
</feature>
<reference evidence="19 20" key="1">
    <citation type="journal article" date="2019" name="Genome Biol. Evol.">
        <title>Nanopore Sequencing Significantly Improves Genome Assembly of the Protozoan Parasite Trypanosoma cruzi.</title>
        <authorList>
            <person name="Diaz-Viraque F."/>
            <person name="Pita S."/>
            <person name="Greif G."/>
            <person name="de Souza R.C.M."/>
            <person name="Iraola G."/>
            <person name="Robello C."/>
        </authorList>
    </citation>
    <scope>NUCLEOTIDE SEQUENCE [LARGE SCALE GENOMIC DNA]</scope>
    <source>
        <strain evidence="19 20">Berenice</strain>
    </source>
</reference>
<comment type="subcellular location">
    <subcellularLocation>
        <location evidence="2">Membrane</location>
    </subcellularLocation>
</comment>
<keyword evidence="10 16" id="KW-0482">Metalloprotease</keyword>
<evidence type="ECO:0000256" key="7">
    <source>
        <dbReference type="ARBA" id="ARBA00022801"/>
    </source>
</evidence>
<evidence type="ECO:0000256" key="16">
    <source>
        <dbReference type="PIRSR" id="PIRSR601577-2"/>
    </source>
</evidence>
<dbReference type="EC" id="3.4.24.-" evidence="17"/>
<dbReference type="GO" id="GO:0007155">
    <property type="term" value="P:cell adhesion"/>
    <property type="evidence" value="ECO:0007669"/>
    <property type="project" value="UniProtKB-KW"/>
</dbReference>
<keyword evidence="4 17" id="KW-0645">Protease</keyword>
<keyword evidence="8 16" id="KW-0862">Zinc</keyword>
<evidence type="ECO:0000256" key="12">
    <source>
        <dbReference type="ARBA" id="ARBA00023145"/>
    </source>
</evidence>
<name>A0A7J6Y037_TRYCR</name>
<protein>
    <recommendedName>
        <fullName evidence="17">Leishmanolysin-like peptidase</fullName>
        <ecNumber evidence="17">3.4.24.-</ecNumber>
    </recommendedName>
</protein>
<feature type="active site" evidence="15">
    <location>
        <position position="303"/>
    </location>
</feature>
<evidence type="ECO:0000256" key="2">
    <source>
        <dbReference type="ARBA" id="ARBA00004370"/>
    </source>
</evidence>
<evidence type="ECO:0000256" key="17">
    <source>
        <dbReference type="RuleBase" id="RU366077"/>
    </source>
</evidence>
<dbReference type="PANTHER" id="PTHR10942:SF0">
    <property type="entry name" value="LEISHMANOLYSIN-LIKE PEPTIDASE"/>
    <property type="match status" value="1"/>
</dbReference>
<evidence type="ECO:0000256" key="14">
    <source>
        <dbReference type="ARBA" id="ARBA00023180"/>
    </source>
</evidence>
<keyword evidence="7 17" id="KW-0378">Hydrolase</keyword>
<dbReference type="Pfam" id="PF01457">
    <property type="entry name" value="Peptidase_M8"/>
    <property type="match status" value="1"/>
</dbReference>
<dbReference type="GO" id="GO:0006508">
    <property type="term" value="P:proteolysis"/>
    <property type="evidence" value="ECO:0007669"/>
    <property type="project" value="UniProtKB-KW"/>
</dbReference>
<dbReference type="GO" id="GO:0005737">
    <property type="term" value="C:cytoplasm"/>
    <property type="evidence" value="ECO:0007669"/>
    <property type="project" value="TreeGrafter"/>
</dbReference>
<feature type="binding site" evidence="16">
    <location>
        <position position="302"/>
    </location>
    <ligand>
        <name>Zn(2+)</name>
        <dbReference type="ChEBI" id="CHEBI:29105"/>
        <note>catalytic</note>
    </ligand>
</feature>
<evidence type="ECO:0000256" key="18">
    <source>
        <dbReference type="SAM" id="Phobius"/>
    </source>
</evidence>
<dbReference type="PRINTS" id="PR00782">
    <property type="entry name" value="LSHMANOLYSIN"/>
</dbReference>
<dbReference type="Gene3D" id="3.10.170.20">
    <property type="match status" value="1"/>
</dbReference>
<dbReference type="EMBL" id="JABDHM010000056">
    <property type="protein sequence ID" value="KAF5220134.1"/>
    <property type="molecule type" value="Genomic_DNA"/>
</dbReference>
<comment type="caution">
    <text evidence="19">The sequence shown here is derived from an EMBL/GenBank/DDBJ whole genome shotgun (WGS) entry which is preliminary data.</text>
</comment>
<dbReference type="GO" id="GO:0016020">
    <property type="term" value="C:membrane"/>
    <property type="evidence" value="ECO:0007669"/>
    <property type="project" value="UniProtKB-SubCell"/>
</dbReference>
<dbReference type="GO" id="GO:0046872">
    <property type="term" value="F:metal ion binding"/>
    <property type="evidence" value="ECO:0007669"/>
    <property type="project" value="UniProtKB-KW"/>
</dbReference>
<evidence type="ECO:0000256" key="1">
    <source>
        <dbReference type="ARBA" id="ARBA00001249"/>
    </source>
</evidence>
<dbReference type="AlphaFoldDB" id="A0A7J6Y037"/>
<keyword evidence="11 18" id="KW-0472">Membrane</keyword>
<evidence type="ECO:0000256" key="11">
    <source>
        <dbReference type="ARBA" id="ARBA00023136"/>
    </source>
</evidence>
<evidence type="ECO:0000256" key="10">
    <source>
        <dbReference type="ARBA" id="ARBA00023049"/>
    </source>
</evidence>